<dbReference type="Gene3D" id="3.40.50.2000">
    <property type="entry name" value="Glycogen Phosphorylase B"/>
    <property type="match status" value="2"/>
</dbReference>
<evidence type="ECO:0000256" key="1">
    <source>
        <dbReference type="SAM" id="Phobius"/>
    </source>
</evidence>
<evidence type="ECO:0000313" key="4">
    <source>
        <dbReference type="Proteomes" id="UP000177177"/>
    </source>
</evidence>
<dbReference type="PANTHER" id="PTHR12526">
    <property type="entry name" value="GLYCOSYLTRANSFERASE"/>
    <property type="match status" value="1"/>
</dbReference>
<feature type="transmembrane region" description="Helical" evidence="1">
    <location>
        <begin position="76"/>
        <end position="95"/>
    </location>
</feature>
<dbReference type="AlphaFoldDB" id="A0A1G2KXT5"/>
<accession>A0A1G2KXT5</accession>
<name>A0A1G2KXT5_9BACT</name>
<evidence type="ECO:0000313" key="3">
    <source>
        <dbReference type="EMBL" id="OHA03249.1"/>
    </source>
</evidence>
<dbReference type="Pfam" id="PF13439">
    <property type="entry name" value="Glyco_transf_4"/>
    <property type="match status" value="1"/>
</dbReference>
<keyword evidence="1" id="KW-0472">Membrane</keyword>
<dbReference type="Proteomes" id="UP000177177">
    <property type="component" value="Unassembled WGS sequence"/>
</dbReference>
<comment type="caution">
    <text evidence="3">The sequence shown here is derived from an EMBL/GenBank/DDBJ whole genome shotgun (WGS) entry which is preliminary data.</text>
</comment>
<evidence type="ECO:0000259" key="2">
    <source>
        <dbReference type="Pfam" id="PF13439"/>
    </source>
</evidence>
<feature type="domain" description="Glycosyltransferase subfamily 4-like N-terminal" evidence="2">
    <location>
        <begin position="27"/>
        <end position="185"/>
    </location>
</feature>
<dbReference type="EMBL" id="MHQN01000021">
    <property type="protein sequence ID" value="OHA03249.1"/>
    <property type="molecule type" value="Genomic_DNA"/>
</dbReference>
<keyword evidence="1" id="KW-0812">Transmembrane</keyword>
<protein>
    <recommendedName>
        <fullName evidence="2">Glycosyltransferase subfamily 4-like N-terminal domain-containing protein</fullName>
    </recommendedName>
</protein>
<keyword evidence="1" id="KW-1133">Transmembrane helix</keyword>
<dbReference type="CDD" id="cd03801">
    <property type="entry name" value="GT4_PimA-like"/>
    <property type="match status" value="1"/>
</dbReference>
<dbReference type="Pfam" id="PF13692">
    <property type="entry name" value="Glyco_trans_1_4"/>
    <property type="match status" value="1"/>
</dbReference>
<dbReference type="InterPro" id="IPR028098">
    <property type="entry name" value="Glyco_trans_4-like_N"/>
</dbReference>
<proteinExistence type="predicted"/>
<reference evidence="3 4" key="1">
    <citation type="journal article" date="2016" name="Nat. Commun.">
        <title>Thousands of microbial genomes shed light on interconnected biogeochemical processes in an aquifer system.</title>
        <authorList>
            <person name="Anantharaman K."/>
            <person name="Brown C.T."/>
            <person name="Hug L.A."/>
            <person name="Sharon I."/>
            <person name="Castelle C.J."/>
            <person name="Probst A.J."/>
            <person name="Thomas B.C."/>
            <person name="Singh A."/>
            <person name="Wilkins M.J."/>
            <person name="Karaoz U."/>
            <person name="Brodie E.L."/>
            <person name="Williams K.H."/>
            <person name="Hubbard S.S."/>
            <person name="Banfield J.F."/>
        </authorList>
    </citation>
    <scope>NUCLEOTIDE SEQUENCE [LARGE SCALE GENOMIC DNA]</scope>
</reference>
<gene>
    <name evidence="3" type="ORF">A3C92_03190</name>
</gene>
<sequence length="380" mass="43459">MNEKRLPRIMYVANARMPTEKAHGIQIAKMCEAFIEQGVDIELVVPSRGTDVRSLKEFYGLRTDVPMTRRWVPDWYGSRVGFAASSLVFAIQYFLHLGWRRYIRREGFIIYTTDLDQFSFFLIPFLGVPYFAEMHDAKKKRWAFRLLFWRVRATIAVNDIIKKELEAVFSIPPENIMMRPNGYDAGLFRHPEEKIAARHALGLPPDKNIALYVGRIYPWKGLDTLVHTARLLPDVLFYLVGGTADALQMLGEGIPPNLVCAGSRDHAEIPRWLWAADVLLVFGTEKDAYSYFHTSPMKLFEYMAAFRPIVASRTPAIETAVSEEKVFFCAPDDSADAAERIQYVLTHSDEAHRKVAHAAGGLYSWDMRAADITDFMLMHL</sequence>
<dbReference type="SUPFAM" id="SSF53756">
    <property type="entry name" value="UDP-Glycosyltransferase/glycogen phosphorylase"/>
    <property type="match status" value="1"/>
</dbReference>
<organism evidence="3 4">
    <name type="scientific">Candidatus Sungbacteria bacterium RIFCSPHIGHO2_02_FULL_53_17</name>
    <dbReference type="NCBI Taxonomy" id="1802275"/>
    <lineage>
        <taxon>Bacteria</taxon>
        <taxon>Candidatus Sungiibacteriota</taxon>
    </lineage>
</organism>